<dbReference type="AlphaFoldDB" id="A0A0H5QKS1"/>
<dbReference type="EMBL" id="HACM01002166">
    <property type="protein sequence ID" value="CRZ02608.1"/>
    <property type="molecule type" value="Transcribed_RNA"/>
</dbReference>
<reference evidence="1" key="1">
    <citation type="submission" date="2015-04" db="EMBL/GenBank/DDBJ databases">
        <title>The genome sequence of the plant pathogenic Rhizarian Plasmodiophora brassicae reveals insights in its biotrophic life cycle and the origin of chitin synthesis.</title>
        <authorList>
            <person name="Schwelm A."/>
            <person name="Fogelqvist J."/>
            <person name="Knaust A."/>
            <person name="Julke S."/>
            <person name="Lilja T."/>
            <person name="Dhandapani V."/>
            <person name="Bonilla-Rosso G."/>
            <person name="Karlsson M."/>
            <person name="Shevchenko A."/>
            <person name="Choi S.R."/>
            <person name="Kim H.G."/>
            <person name="Park J.Y."/>
            <person name="Lim Y.P."/>
            <person name="Ludwig-Muller J."/>
            <person name="Dixelius C."/>
        </authorList>
    </citation>
    <scope>NUCLEOTIDE SEQUENCE</scope>
    <source>
        <tissue evidence="1">Potato root galls</tissue>
    </source>
</reference>
<sequence>RLQWQTERVDYRKPLIMLSYIKPKTMSNDSDDSTVPSMVAVLTKSVSSLQTTVGSTCSNLLSSLQSNIEMMNAMNSIMELYTQRSLRVQSSLSSPARMEIRMTNTSAIRIKCCSNMITLSRVSDNQPVQFAIEVEDRSSIAFANLSETSWQINDFELDPDQVLYGYVRFAELPSACQYNAKININILSPGTGNLLPIEHAFGVHIIHQCKLRYDMDPPSSRCPTDGVKGRVDARTIRSLFLVPDTVGIASRSAFMLHIPGNPTEMVIYVAGICPEGSNVDVVCGPTNLTVSPDQILQELSRLSSAAKTK</sequence>
<evidence type="ECO:0000313" key="1">
    <source>
        <dbReference type="EMBL" id="CRZ02608.1"/>
    </source>
</evidence>
<protein>
    <submittedName>
        <fullName evidence="1">Uncharacterized protein</fullName>
    </submittedName>
</protein>
<name>A0A0H5QKS1_9EUKA</name>
<accession>A0A0H5QKS1</accession>
<feature type="non-terminal residue" evidence="1">
    <location>
        <position position="1"/>
    </location>
</feature>
<organism evidence="1">
    <name type="scientific">Spongospora subterranea</name>
    <dbReference type="NCBI Taxonomy" id="70186"/>
    <lineage>
        <taxon>Eukaryota</taxon>
        <taxon>Sar</taxon>
        <taxon>Rhizaria</taxon>
        <taxon>Endomyxa</taxon>
        <taxon>Phytomyxea</taxon>
        <taxon>Plasmodiophorida</taxon>
        <taxon>Plasmodiophoridae</taxon>
        <taxon>Spongospora</taxon>
    </lineage>
</organism>
<proteinExistence type="predicted"/>